<accession>A0A009I9J0</accession>
<reference evidence="3 4" key="1">
    <citation type="submission" date="2014-02" db="EMBL/GenBank/DDBJ databases">
        <title>Comparative genomics and transcriptomics to identify genetic mechanisms underlying the emergence of carbapenem resistant Acinetobacter baumannii (CRAb).</title>
        <authorList>
            <person name="Harris A.D."/>
            <person name="Johnson K.J."/>
            <person name="George J."/>
            <person name="Shefchek K."/>
            <person name="Daugherty S.C."/>
            <person name="Parankush S."/>
            <person name="Sadzewicz L."/>
            <person name="Tallon L."/>
            <person name="Sengamalay N."/>
            <person name="Hazen T.H."/>
            <person name="Rasko D.A."/>
        </authorList>
    </citation>
    <scope>NUCLEOTIDE SEQUENCE [LARGE SCALE GENOMIC DNA]</scope>
    <source>
        <strain evidence="3 4">1295743</strain>
    </source>
</reference>
<evidence type="ECO:0000313" key="3">
    <source>
        <dbReference type="EMBL" id="EXB07056.1"/>
    </source>
</evidence>
<dbReference type="SUPFAM" id="SSF52218">
    <property type="entry name" value="Flavoproteins"/>
    <property type="match status" value="1"/>
</dbReference>
<dbReference type="GO" id="GO:0003955">
    <property type="term" value="F:NAD(P)H dehydrogenase (quinone) activity"/>
    <property type="evidence" value="ECO:0007669"/>
    <property type="project" value="TreeGrafter"/>
</dbReference>
<keyword evidence="1" id="KW-0560">Oxidoreductase</keyword>
<dbReference type="Pfam" id="PF02525">
    <property type="entry name" value="Flavodoxin_2"/>
    <property type="match status" value="1"/>
</dbReference>
<dbReference type="PANTHER" id="PTHR47307:SF1">
    <property type="entry name" value="GLUTATHIONE-REGULATED POTASSIUM-EFFLUX SYSTEM ANCILLARY PROTEIN KEFG"/>
    <property type="match status" value="1"/>
</dbReference>
<dbReference type="InterPro" id="IPR046980">
    <property type="entry name" value="KefG/KefF"/>
</dbReference>
<dbReference type="PATRIC" id="fig|1310613.3.peg.643"/>
<dbReference type="GO" id="GO:0009055">
    <property type="term" value="F:electron transfer activity"/>
    <property type="evidence" value="ECO:0007669"/>
    <property type="project" value="TreeGrafter"/>
</dbReference>
<dbReference type="EMBL" id="JEWH01000005">
    <property type="protein sequence ID" value="EXB07056.1"/>
    <property type="molecule type" value="Genomic_DNA"/>
</dbReference>
<protein>
    <submittedName>
        <fullName evidence="3">General stress protein 14</fullName>
    </submittedName>
</protein>
<dbReference type="RefSeq" id="WP_000753357.1">
    <property type="nucleotide sequence ID" value="NZ_JEWH01000005.1"/>
</dbReference>
<evidence type="ECO:0000259" key="2">
    <source>
        <dbReference type="Pfam" id="PF02525"/>
    </source>
</evidence>
<dbReference type="PANTHER" id="PTHR47307">
    <property type="entry name" value="GLUTATHIONE-REGULATED POTASSIUM-EFFLUX SYSTEM ANCILLARY PROTEIN KEFG"/>
    <property type="match status" value="1"/>
</dbReference>
<comment type="caution">
    <text evidence="3">The sequence shown here is derived from an EMBL/GenBank/DDBJ whole genome shotgun (WGS) entry which is preliminary data.</text>
</comment>
<dbReference type="InterPro" id="IPR003680">
    <property type="entry name" value="Flavodoxin_fold"/>
</dbReference>
<dbReference type="GO" id="GO:0010181">
    <property type="term" value="F:FMN binding"/>
    <property type="evidence" value="ECO:0007669"/>
    <property type="project" value="TreeGrafter"/>
</dbReference>
<dbReference type="Proteomes" id="UP000020595">
    <property type="component" value="Unassembled WGS sequence"/>
</dbReference>
<organism evidence="3 4">
    <name type="scientific">Acinetobacter baumannii (strain 1295743)</name>
    <dbReference type="NCBI Taxonomy" id="1310613"/>
    <lineage>
        <taxon>Bacteria</taxon>
        <taxon>Pseudomonadati</taxon>
        <taxon>Pseudomonadota</taxon>
        <taxon>Gammaproteobacteria</taxon>
        <taxon>Moraxellales</taxon>
        <taxon>Moraxellaceae</taxon>
        <taxon>Acinetobacter</taxon>
        <taxon>Acinetobacter calcoaceticus/baumannii complex</taxon>
    </lineage>
</organism>
<feature type="domain" description="Flavodoxin-like fold" evidence="2">
    <location>
        <begin position="2"/>
        <end position="166"/>
    </location>
</feature>
<name>A0A009I9J0_ACIB9</name>
<evidence type="ECO:0000313" key="4">
    <source>
        <dbReference type="Proteomes" id="UP000020595"/>
    </source>
</evidence>
<dbReference type="InterPro" id="IPR029039">
    <property type="entry name" value="Flavoprotein-like_sf"/>
</dbReference>
<evidence type="ECO:0000256" key="1">
    <source>
        <dbReference type="ARBA" id="ARBA00023002"/>
    </source>
</evidence>
<gene>
    <name evidence="3" type="ORF">J512_0674</name>
</gene>
<proteinExistence type="predicted"/>
<sequence>MKKTLVIVAHPHIDQSVINKRWVEELEKYPDQFTVHQIYQAYPDGVIDVAKEQALVEEHENLVFQFPVYWFNCPPLLKQWLDEVLAYGWAYGSTGDKLKNKKFMLAVSAGAQEKVYSEQGEYKLTLEQIFSSFELTALYVGAVYQPLYAFYGLDTNPSPDDAIPTHQEIDNSAVQYVQKLLALSE</sequence>
<dbReference type="AlphaFoldDB" id="A0A009I9J0"/>
<dbReference type="Gene3D" id="3.40.50.360">
    <property type="match status" value="1"/>
</dbReference>